<organism evidence="1 2">
    <name type="scientific">Arthrobacter cryoconiti</name>
    <dbReference type="NCBI Taxonomy" id="748907"/>
    <lineage>
        <taxon>Bacteria</taxon>
        <taxon>Bacillati</taxon>
        <taxon>Actinomycetota</taxon>
        <taxon>Actinomycetes</taxon>
        <taxon>Micrococcales</taxon>
        <taxon>Micrococcaceae</taxon>
        <taxon>Arthrobacter</taxon>
    </lineage>
</organism>
<dbReference type="EMBL" id="JBHSCQ010000022">
    <property type="protein sequence ID" value="MFC4267008.1"/>
    <property type="molecule type" value="Genomic_DNA"/>
</dbReference>
<accession>A0ABV8R4V2</accession>
<evidence type="ECO:0000313" key="2">
    <source>
        <dbReference type="Proteomes" id="UP001595773"/>
    </source>
</evidence>
<proteinExistence type="predicted"/>
<protein>
    <recommendedName>
        <fullName evidence="3">Lipoprotein</fullName>
    </recommendedName>
</protein>
<dbReference type="RefSeq" id="WP_230065778.1">
    <property type="nucleotide sequence ID" value="NZ_BAABLL010000010.1"/>
</dbReference>
<sequence>MGLFASLLGGCGSSFNSEKFLKGIDTALGNVPGVVSTSNNYYNTAGMSTSISIRITAAADADLEKVMAESLRAFADASADVDATTSVAYYVFNEGAEKTGIRPTAVGLAVTPTVGQIRQYAGVK</sequence>
<keyword evidence="2" id="KW-1185">Reference proteome</keyword>
<dbReference type="Proteomes" id="UP001595773">
    <property type="component" value="Unassembled WGS sequence"/>
</dbReference>
<reference evidence="2" key="1">
    <citation type="journal article" date="2019" name="Int. J. Syst. Evol. Microbiol.">
        <title>The Global Catalogue of Microorganisms (GCM) 10K type strain sequencing project: providing services to taxonomists for standard genome sequencing and annotation.</title>
        <authorList>
            <consortium name="The Broad Institute Genomics Platform"/>
            <consortium name="The Broad Institute Genome Sequencing Center for Infectious Disease"/>
            <person name="Wu L."/>
            <person name="Ma J."/>
        </authorList>
    </citation>
    <scope>NUCLEOTIDE SEQUENCE [LARGE SCALE GENOMIC DNA]</scope>
    <source>
        <strain evidence="2">CGMCC 1.10698</strain>
    </source>
</reference>
<gene>
    <name evidence="1" type="ORF">ACFOW9_15470</name>
</gene>
<evidence type="ECO:0008006" key="3">
    <source>
        <dbReference type="Google" id="ProtNLM"/>
    </source>
</evidence>
<name>A0ABV8R4V2_9MICC</name>
<evidence type="ECO:0000313" key="1">
    <source>
        <dbReference type="EMBL" id="MFC4267008.1"/>
    </source>
</evidence>
<comment type="caution">
    <text evidence="1">The sequence shown here is derived from an EMBL/GenBank/DDBJ whole genome shotgun (WGS) entry which is preliminary data.</text>
</comment>